<organism evidence="2 3">
    <name type="scientific">Sulfurimonas hongkongensis</name>
    <dbReference type="NCBI Taxonomy" id="1172190"/>
    <lineage>
        <taxon>Bacteria</taxon>
        <taxon>Pseudomonadati</taxon>
        <taxon>Campylobacterota</taxon>
        <taxon>Epsilonproteobacteria</taxon>
        <taxon>Campylobacterales</taxon>
        <taxon>Sulfurimonadaceae</taxon>
        <taxon>Sulfurimonas</taxon>
    </lineage>
</organism>
<dbReference type="InterPro" id="IPR050289">
    <property type="entry name" value="TorD/DmsD_chaperones"/>
</dbReference>
<evidence type="ECO:0000256" key="1">
    <source>
        <dbReference type="ARBA" id="ARBA00023186"/>
    </source>
</evidence>
<comment type="caution">
    <text evidence="2">The sequence shown here is derived from an EMBL/GenBank/DDBJ whole genome shotgun (WGS) entry which is preliminary data.</text>
</comment>
<dbReference type="PANTHER" id="PTHR34227:SF1">
    <property type="entry name" value="DIMETHYL SULFOXIDE REDUCTASE CHAPERONE-RELATED"/>
    <property type="match status" value="1"/>
</dbReference>
<dbReference type="eggNOG" id="COG3381">
    <property type="taxonomic scope" value="Bacteria"/>
</dbReference>
<accession>T0J8V9</accession>
<dbReference type="PANTHER" id="PTHR34227">
    <property type="entry name" value="CHAPERONE PROTEIN YCDY"/>
    <property type="match status" value="1"/>
</dbReference>
<dbReference type="SUPFAM" id="SSF89155">
    <property type="entry name" value="TorD-like"/>
    <property type="match status" value="1"/>
</dbReference>
<dbReference type="InterPro" id="IPR036411">
    <property type="entry name" value="TorD-like_sf"/>
</dbReference>
<dbReference type="Gene3D" id="1.10.3480.10">
    <property type="entry name" value="TorD-like"/>
    <property type="match status" value="1"/>
</dbReference>
<dbReference type="Pfam" id="PF02613">
    <property type="entry name" value="Nitrate_red_del"/>
    <property type="match status" value="1"/>
</dbReference>
<evidence type="ECO:0000313" key="2">
    <source>
        <dbReference type="EMBL" id="EQB34431.1"/>
    </source>
</evidence>
<protein>
    <submittedName>
        <fullName evidence="2">Component of anaerobic dehydrogenase</fullName>
    </submittedName>
</protein>
<sequence>MQQTQARVNIYALLSRILMQELDVEMLKMIKEDKNILDFFPTLKGWEPLNEMQEDKLLAEYINPDFVNLTILHLIPYESFYVRDDQMIETGGANPVTDMYSAYNFMVDYEASRTVSSDHIGIEFEFMHHLCLAESKALEEGEMISVAQIRAVQLEFLQKHLVKWAPLYLINMKYEARTPLYYDAAEMALEFLLSDHEYLVDEIKQREMI</sequence>
<dbReference type="InterPro" id="IPR020945">
    <property type="entry name" value="DMSO/NO3_reduct_chaperone"/>
</dbReference>
<dbReference type="RefSeq" id="WP_021288412.1">
    <property type="nucleotide sequence ID" value="NZ_AUPZ01000018.1"/>
</dbReference>
<proteinExistence type="predicted"/>
<keyword evidence="1" id="KW-0143">Chaperone</keyword>
<dbReference type="OrthoDB" id="13061at2"/>
<dbReference type="PATRIC" id="fig|1172190.3.peg.2099"/>
<dbReference type="STRING" id="1172190.M947_10885"/>
<gene>
    <name evidence="2" type="ORF">M947_10885</name>
</gene>
<dbReference type="AlphaFoldDB" id="T0J8V9"/>
<keyword evidence="3" id="KW-1185">Reference proteome</keyword>
<evidence type="ECO:0000313" key="3">
    <source>
        <dbReference type="Proteomes" id="UP000015520"/>
    </source>
</evidence>
<dbReference type="Proteomes" id="UP000015520">
    <property type="component" value="Unassembled WGS sequence"/>
</dbReference>
<dbReference type="EMBL" id="AUPZ01000018">
    <property type="protein sequence ID" value="EQB34431.1"/>
    <property type="molecule type" value="Genomic_DNA"/>
</dbReference>
<reference evidence="2 3" key="1">
    <citation type="submission" date="2013-07" db="EMBL/GenBank/DDBJ databases">
        <title>Sulfurimonas hongkongensis AST-10 Genome Sequencing.</title>
        <authorList>
            <person name="Cai L."/>
            <person name="Zhang T."/>
        </authorList>
    </citation>
    <scope>NUCLEOTIDE SEQUENCE [LARGE SCALE GENOMIC DNA]</scope>
    <source>
        <strain evidence="2 3">AST-10</strain>
    </source>
</reference>
<name>T0J8V9_9BACT</name>